<proteinExistence type="predicted"/>
<feature type="region of interest" description="Disordered" evidence="2">
    <location>
        <begin position="1"/>
        <end position="33"/>
    </location>
</feature>
<reference evidence="3" key="1">
    <citation type="submission" date="2021-01" db="EMBL/GenBank/DDBJ databases">
        <title>Adiantum capillus-veneris genome.</title>
        <authorList>
            <person name="Fang Y."/>
            <person name="Liao Q."/>
        </authorList>
    </citation>
    <scope>NUCLEOTIDE SEQUENCE</scope>
    <source>
        <strain evidence="3">H3</strain>
        <tissue evidence="3">Leaf</tissue>
    </source>
</reference>
<dbReference type="InterPro" id="IPR036322">
    <property type="entry name" value="WD40_repeat_dom_sf"/>
</dbReference>
<evidence type="ECO:0000256" key="2">
    <source>
        <dbReference type="SAM" id="MobiDB-lite"/>
    </source>
</evidence>
<accession>A0A9D4UPX4</accession>
<dbReference type="Gene3D" id="2.130.10.10">
    <property type="entry name" value="YVTN repeat-like/Quinoprotein amine dehydrogenase"/>
    <property type="match status" value="2"/>
</dbReference>
<dbReference type="AlphaFoldDB" id="A0A9D4UPX4"/>
<evidence type="ECO:0000313" key="3">
    <source>
        <dbReference type="EMBL" id="KAI5071925.1"/>
    </source>
</evidence>
<gene>
    <name evidence="3" type="ORF">GOP47_0014176</name>
</gene>
<organism evidence="3 4">
    <name type="scientific">Adiantum capillus-veneris</name>
    <name type="common">Maidenhair fern</name>
    <dbReference type="NCBI Taxonomy" id="13818"/>
    <lineage>
        <taxon>Eukaryota</taxon>
        <taxon>Viridiplantae</taxon>
        <taxon>Streptophyta</taxon>
        <taxon>Embryophyta</taxon>
        <taxon>Tracheophyta</taxon>
        <taxon>Polypodiopsida</taxon>
        <taxon>Polypodiidae</taxon>
        <taxon>Polypodiales</taxon>
        <taxon>Pteridineae</taxon>
        <taxon>Pteridaceae</taxon>
        <taxon>Vittarioideae</taxon>
        <taxon>Adiantum</taxon>
    </lineage>
</organism>
<dbReference type="InterPro" id="IPR015943">
    <property type="entry name" value="WD40/YVTN_repeat-like_dom_sf"/>
</dbReference>
<evidence type="ECO:0000313" key="4">
    <source>
        <dbReference type="Proteomes" id="UP000886520"/>
    </source>
</evidence>
<protein>
    <submittedName>
        <fullName evidence="3">Uncharacterized protein</fullName>
    </submittedName>
</protein>
<dbReference type="Pfam" id="PF00400">
    <property type="entry name" value="WD40"/>
    <property type="match status" value="3"/>
</dbReference>
<feature type="coiled-coil region" evidence="1">
    <location>
        <begin position="43"/>
        <end position="70"/>
    </location>
</feature>
<feature type="compositionally biased region" description="Basic and acidic residues" evidence="2">
    <location>
        <begin position="222"/>
        <end position="233"/>
    </location>
</feature>
<dbReference type="PANTHER" id="PTHR47232">
    <property type="entry name" value="TRANSDUCIN FAMILY PROTEIN / WD-40 REPEAT FAMILY PROTEIN"/>
    <property type="match status" value="1"/>
</dbReference>
<name>A0A9D4UPX4_ADICA</name>
<sequence length="580" mass="63988">MMRGGTLLSPKEEEGEDSEPKRSRRDVDDESKERVKLAIQEQVQALTQLVEDRSAEVQKAEDEVRKAELQEMGDGVVGTRYEEASISMFGTLGPQGLQLFVEFTKARKRLADAEAQLARTRGHLTTGAPLSSSWSVKVKTEQDSDTPSRGSVEKEKGLSGKPPLIVPGSNGHSNLNAKGALGKRPSEPQSSSAAAARNEGVSNISKKMKAVKSESSGTVENRPIRKRPEPKESIELVPSIRGSKAPGLLRMISPDYVNGQHKRKLRSLDINPTSKQLCATSALDGLIHLWQIEGRGSGLNFLSSVDCLSPKQRRWPEDMVWHPNGDSLYACYSADGGDNQVAVVDVTGKMKVKFLEDKPHTKGIINSLVFLPWGNDNFVTGGSDHAVCLWEEKETNEGLKWKAKSLHKGQHSSAVMSVASLRHKELVLSGGADKRVVGHDTRYNRSYVCYTLESKAMGVLPNPADFNLFMVQTGTPGQQLHLYDIRVQRTELHVFGWKQESSDSQSALINQTWSPDGYYIASGSTDPKIHIFDIRYNSKGPSQSIRAHQKRVFKAAWHHTLPLLISISSDLNIGLFRYAS</sequence>
<dbReference type="OrthoDB" id="1897642at2759"/>
<dbReference type="Proteomes" id="UP000886520">
    <property type="component" value="Chromosome 13"/>
</dbReference>
<dbReference type="PANTHER" id="PTHR47232:SF1">
    <property type="entry name" value="TRANSDUCIN FAMILY PROTEIN _ WD-40 REPEAT FAMILY PROTEIN"/>
    <property type="match status" value="1"/>
</dbReference>
<dbReference type="EMBL" id="JABFUD020000013">
    <property type="protein sequence ID" value="KAI5071925.1"/>
    <property type="molecule type" value="Genomic_DNA"/>
</dbReference>
<feature type="compositionally biased region" description="Basic and acidic residues" evidence="2">
    <location>
        <begin position="18"/>
        <end position="33"/>
    </location>
</feature>
<evidence type="ECO:0000256" key="1">
    <source>
        <dbReference type="SAM" id="Coils"/>
    </source>
</evidence>
<keyword evidence="4" id="KW-1185">Reference proteome</keyword>
<dbReference type="InterPro" id="IPR001680">
    <property type="entry name" value="WD40_rpt"/>
</dbReference>
<dbReference type="SMART" id="SM00320">
    <property type="entry name" value="WD40"/>
    <property type="match status" value="5"/>
</dbReference>
<feature type="region of interest" description="Disordered" evidence="2">
    <location>
        <begin position="122"/>
        <end position="233"/>
    </location>
</feature>
<comment type="caution">
    <text evidence="3">The sequence shown here is derived from an EMBL/GenBank/DDBJ whole genome shotgun (WGS) entry which is preliminary data.</text>
</comment>
<dbReference type="SUPFAM" id="SSF50978">
    <property type="entry name" value="WD40 repeat-like"/>
    <property type="match status" value="1"/>
</dbReference>
<keyword evidence="1" id="KW-0175">Coiled coil</keyword>